<accession>A0A9Q0G1H4</accession>
<evidence type="ECO:0000313" key="3">
    <source>
        <dbReference type="EMBL" id="KAJ4841406.1"/>
    </source>
</evidence>
<comment type="caution">
    <text evidence="3">The sequence shown here is derived from an EMBL/GenBank/DDBJ whole genome shotgun (WGS) entry which is preliminary data.</text>
</comment>
<name>A0A9Q0G1H4_9ROSI</name>
<dbReference type="AlphaFoldDB" id="A0A9Q0G1H4"/>
<dbReference type="EMBL" id="JAKUCV010002783">
    <property type="protein sequence ID" value="KAJ4841406.1"/>
    <property type="molecule type" value="Genomic_DNA"/>
</dbReference>
<dbReference type="InterPro" id="IPR025558">
    <property type="entry name" value="DUF4283"/>
</dbReference>
<evidence type="ECO:0000256" key="1">
    <source>
        <dbReference type="SAM" id="MobiDB-lite"/>
    </source>
</evidence>
<dbReference type="PANTHER" id="PTHR31286:SF180">
    <property type="entry name" value="OS10G0362600 PROTEIN"/>
    <property type="match status" value="1"/>
</dbReference>
<evidence type="ECO:0000259" key="2">
    <source>
        <dbReference type="Pfam" id="PF14111"/>
    </source>
</evidence>
<sequence length="385" mass="41303">MLQAPALDPPTSPVCLAPLAPVSAIEPPPLVVTGPPTASTSWAKVASVAPKTPHSLKFVQPIFVADSSIIPIPSDLLAVGHKKYSMCLVGQFIGNSPKIGSIHAVLNKLWGRHGEVSVSTYKDGLFLFQLPNDAAYSRALYRGPWHVQLKNVPFEMLTFEGLSYLASALGTPLHSDQDCSRLFKGDRANVCIDVDFSKPLQSEVIVDINGEHIEIEVSYYWKPQFCDNCHNWCHHALACSSKQQQTKWIPKGKVVLAKDPIIPVPSKVTPIATAEQVKAPAAPIPTLSTFVPVIASTSKCSNAELCSSPDAHLLIEAPVPLPLSLDVNNHVAEIASLPDIPPAASPKKPRATSVGVGQIVQQLVKPKQKRGRGAKNKPVASQVSP</sequence>
<dbReference type="OrthoDB" id="1751344at2759"/>
<protein>
    <recommendedName>
        <fullName evidence="2">DUF4283 domain-containing protein</fullName>
    </recommendedName>
</protein>
<feature type="region of interest" description="Disordered" evidence="1">
    <location>
        <begin position="338"/>
        <end position="385"/>
    </location>
</feature>
<dbReference type="PANTHER" id="PTHR31286">
    <property type="entry name" value="GLYCINE-RICH CELL WALL STRUCTURAL PROTEIN 1.8-LIKE"/>
    <property type="match status" value="1"/>
</dbReference>
<evidence type="ECO:0000313" key="4">
    <source>
        <dbReference type="Proteomes" id="UP001141552"/>
    </source>
</evidence>
<feature type="domain" description="DUF4283" evidence="2">
    <location>
        <begin position="85"/>
        <end position="148"/>
    </location>
</feature>
<reference evidence="3" key="2">
    <citation type="journal article" date="2023" name="Plants (Basel)">
        <title>Annotation of the Turnera subulata (Passifloraceae) Draft Genome Reveals the S-Locus Evolved after the Divergence of Turneroideae from Passifloroideae in a Stepwise Manner.</title>
        <authorList>
            <person name="Henning P.M."/>
            <person name="Roalson E.H."/>
            <person name="Mir W."/>
            <person name="McCubbin A.G."/>
            <person name="Shore J.S."/>
        </authorList>
    </citation>
    <scope>NUCLEOTIDE SEQUENCE</scope>
    <source>
        <strain evidence="3">F60SS</strain>
    </source>
</reference>
<keyword evidence="4" id="KW-1185">Reference proteome</keyword>
<reference evidence="3" key="1">
    <citation type="submission" date="2022-02" db="EMBL/GenBank/DDBJ databases">
        <authorList>
            <person name="Henning P.M."/>
            <person name="McCubbin A.G."/>
            <person name="Shore J.S."/>
        </authorList>
    </citation>
    <scope>NUCLEOTIDE SEQUENCE</scope>
    <source>
        <strain evidence="3">F60SS</strain>
        <tissue evidence="3">Leaves</tissue>
    </source>
</reference>
<gene>
    <name evidence="3" type="ORF">Tsubulata_036146</name>
</gene>
<dbReference type="InterPro" id="IPR040256">
    <property type="entry name" value="At4g02000-like"/>
</dbReference>
<proteinExistence type="predicted"/>
<organism evidence="3 4">
    <name type="scientific">Turnera subulata</name>
    <dbReference type="NCBI Taxonomy" id="218843"/>
    <lineage>
        <taxon>Eukaryota</taxon>
        <taxon>Viridiplantae</taxon>
        <taxon>Streptophyta</taxon>
        <taxon>Embryophyta</taxon>
        <taxon>Tracheophyta</taxon>
        <taxon>Spermatophyta</taxon>
        <taxon>Magnoliopsida</taxon>
        <taxon>eudicotyledons</taxon>
        <taxon>Gunneridae</taxon>
        <taxon>Pentapetalae</taxon>
        <taxon>rosids</taxon>
        <taxon>fabids</taxon>
        <taxon>Malpighiales</taxon>
        <taxon>Passifloraceae</taxon>
        <taxon>Turnera</taxon>
    </lineage>
</organism>
<feature type="compositionally biased region" description="Basic residues" evidence="1">
    <location>
        <begin position="366"/>
        <end position="375"/>
    </location>
</feature>
<dbReference type="Pfam" id="PF14111">
    <property type="entry name" value="DUF4283"/>
    <property type="match status" value="1"/>
</dbReference>
<dbReference type="Proteomes" id="UP001141552">
    <property type="component" value="Unassembled WGS sequence"/>
</dbReference>